<evidence type="ECO:0000313" key="1">
    <source>
        <dbReference type="EMBL" id="GLI00236.1"/>
    </source>
</evidence>
<dbReference type="EMBL" id="BSDI01000031">
    <property type="protein sequence ID" value="GLI00236.1"/>
    <property type="molecule type" value="Genomic_DNA"/>
</dbReference>
<dbReference type="Proteomes" id="UP001144280">
    <property type="component" value="Unassembled WGS sequence"/>
</dbReference>
<name>A0ABQ5R107_9ACTN</name>
<organism evidence="1 2">
    <name type="scientific">Phytohabitans aurantiacus</name>
    <dbReference type="NCBI Taxonomy" id="3016789"/>
    <lineage>
        <taxon>Bacteria</taxon>
        <taxon>Bacillati</taxon>
        <taxon>Actinomycetota</taxon>
        <taxon>Actinomycetes</taxon>
        <taxon>Micromonosporales</taxon>
        <taxon>Micromonosporaceae</taxon>
    </lineage>
</organism>
<gene>
    <name evidence="1" type="ORF">Pa4123_55120</name>
</gene>
<evidence type="ECO:0000313" key="2">
    <source>
        <dbReference type="Proteomes" id="UP001144280"/>
    </source>
</evidence>
<dbReference type="RefSeq" id="WP_281900417.1">
    <property type="nucleotide sequence ID" value="NZ_BSDI01000031.1"/>
</dbReference>
<comment type="caution">
    <text evidence="1">The sequence shown here is derived from an EMBL/GenBank/DDBJ whole genome shotgun (WGS) entry which is preliminary data.</text>
</comment>
<keyword evidence="2" id="KW-1185">Reference proteome</keyword>
<accession>A0ABQ5R107</accession>
<sequence length="865" mass="94257">MTADALFEAIRAGDRERVRDVVETLDEATRKKSLPAVRKFLDVPDWPVFDAAELAGLGCQATPAAAAKWILATDRKRSRLAGGSGNLFPAESLPFLPRRDPAFLGELTHLLAATLDQGRHFEWGTHPRWALIQALRTMSGCATPTNEGYAALYMRMIHRLDDLRADPATGTLLPIALEVDGAGTYIDRMERNQADYEKRMANTGQEYTATPGWKDVLVALTESGELDRAALIDQCAGRLIRGGKAQELRAFRQILDRLELTDDELAARADDWARVAADAETPAAGDAVARLRRLTETGRLAAARLTDASREILARPEKAVVVAQLKVIGVALGDHGYAPSTLLPAVAVAVGHEDASVQEQAWKIVTKHISAVDAEARTQVIEALPALTPDLQSKARAELGIAEEADVDHRETLPAISLPLRAVPHETLTELVQDVAVQLDQRCPEGCCRHGWRWTERAEQILDGLVRFAHRDRTKLAEALRTLEFPYEQAARENPPGSGIPLVAKVLTGEVAIEDVPNRPLAGNHTGGRWDREDVIDDIWKMRTWEAAHLIAFDAPLLLATPSWNTGAIETDALVERLAEYARQSRPAGPVDFDQALLRMRRPQPGPERDRLAAAAAALGTRDGARLAEWMSIDGLRIAEEDADIVLPVVRETFGDPVRRLGDRQRSHRSSDLRLRQWVATTPVLRGHIVDQALRIKAHKTTGWASDLPLLVEADGPMTPAIHELVANGLARADRAEWPGLIDGLLQLIARGELDPVRCGTELGRLNAAWSGREHQPPEPLDLLTELARAGAPATVWGILSGALPGLLPEGRRPRKIGALLSLAADCASRVGAAGAIDGLDAVADAKGSSLTVKQARRLRDYLSR</sequence>
<proteinExistence type="predicted"/>
<reference evidence="1" key="1">
    <citation type="submission" date="2022-12" db="EMBL/GenBank/DDBJ databases">
        <title>New Phytohabitans aurantiacus sp. RD004123 nov., an actinomycete isolated from soil.</title>
        <authorList>
            <person name="Triningsih D.W."/>
            <person name="Harunari E."/>
            <person name="Igarashi Y."/>
        </authorList>
    </citation>
    <scope>NUCLEOTIDE SEQUENCE</scope>
    <source>
        <strain evidence="1">RD004123</strain>
    </source>
</reference>
<protein>
    <submittedName>
        <fullName evidence="1">Uncharacterized protein</fullName>
    </submittedName>
</protein>